<evidence type="ECO:0000256" key="3">
    <source>
        <dbReference type="ARBA" id="ARBA00004496"/>
    </source>
</evidence>
<dbReference type="Pfam" id="PF07730">
    <property type="entry name" value="HisKA_3"/>
    <property type="match status" value="1"/>
</dbReference>
<evidence type="ECO:0000256" key="11">
    <source>
        <dbReference type="ARBA" id="ARBA00023012"/>
    </source>
</evidence>
<keyword evidence="8" id="KW-0808">Transferase</keyword>
<keyword evidence="12" id="KW-0411">Iron-sulfur</keyword>
<evidence type="ECO:0000313" key="20">
    <source>
        <dbReference type="Proteomes" id="UP000261811"/>
    </source>
</evidence>
<comment type="catalytic activity">
    <reaction evidence="1">
        <text>ATP + protein L-histidine = ADP + protein N-phospho-L-histidine.</text>
        <dbReference type="EC" id="2.7.13.3"/>
    </reaction>
</comment>
<keyword evidence="9 19" id="KW-0418">Kinase</keyword>
<feature type="compositionally biased region" description="Pro residues" evidence="16">
    <location>
        <begin position="379"/>
        <end position="393"/>
    </location>
</feature>
<keyword evidence="17" id="KW-1133">Transmembrane helix</keyword>
<accession>A0A372JU71</accession>
<dbReference type="EC" id="2.7.13.3" evidence="4"/>
<proteinExistence type="predicted"/>
<dbReference type="Pfam" id="PF02518">
    <property type="entry name" value="HATPase_c"/>
    <property type="match status" value="1"/>
</dbReference>
<comment type="subcellular location">
    <subcellularLocation>
        <location evidence="3">Cytoplasm</location>
    </subcellularLocation>
</comment>
<evidence type="ECO:0000259" key="18">
    <source>
        <dbReference type="SMART" id="SM00387"/>
    </source>
</evidence>
<keyword evidence="10" id="KW-0408">Iron</keyword>
<keyword evidence="20" id="KW-1185">Reference proteome</keyword>
<dbReference type="SUPFAM" id="SSF55874">
    <property type="entry name" value="ATPase domain of HSP90 chaperone/DNA topoisomerase II/histidine kinase"/>
    <property type="match status" value="1"/>
</dbReference>
<keyword evidence="11" id="KW-0902">Two-component regulatory system</keyword>
<feature type="transmembrane region" description="Helical" evidence="17">
    <location>
        <begin position="131"/>
        <end position="150"/>
    </location>
</feature>
<dbReference type="Proteomes" id="UP000261811">
    <property type="component" value="Unassembled WGS sequence"/>
</dbReference>
<dbReference type="InterPro" id="IPR003594">
    <property type="entry name" value="HATPase_dom"/>
</dbReference>
<dbReference type="GO" id="GO:0046983">
    <property type="term" value="F:protein dimerization activity"/>
    <property type="evidence" value="ECO:0007669"/>
    <property type="project" value="InterPro"/>
</dbReference>
<evidence type="ECO:0000256" key="2">
    <source>
        <dbReference type="ARBA" id="ARBA00001966"/>
    </source>
</evidence>
<keyword evidence="17" id="KW-0472">Membrane</keyword>
<evidence type="ECO:0000256" key="9">
    <source>
        <dbReference type="ARBA" id="ARBA00022777"/>
    </source>
</evidence>
<keyword evidence="15" id="KW-0175">Coiled coil</keyword>
<dbReference type="GO" id="GO:0051539">
    <property type="term" value="F:4 iron, 4 sulfur cluster binding"/>
    <property type="evidence" value="ECO:0007669"/>
    <property type="project" value="UniProtKB-KW"/>
</dbReference>
<dbReference type="OrthoDB" id="227596at2"/>
<dbReference type="PANTHER" id="PTHR24421">
    <property type="entry name" value="NITRATE/NITRITE SENSOR PROTEIN NARX-RELATED"/>
    <property type="match status" value="1"/>
</dbReference>
<feature type="transmembrane region" description="Helical" evidence="17">
    <location>
        <begin position="65"/>
        <end position="82"/>
    </location>
</feature>
<comment type="cofactor">
    <cofactor evidence="2">
        <name>[4Fe-4S] cluster</name>
        <dbReference type="ChEBI" id="CHEBI:49883"/>
    </cofactor>
</comment>
<dbReference type="InterPro" id="IPR011712">
    <property type="entry name" value="Sig_transdc_His_kin_sub3_dim/P"/>
</dbReference>
<dbReference type="CDD" id="cd16917">
    <property type="entry name" value="HATPase_UhpB-NarQ-NarX-like"/>
    <property type="match status" value="1"/>
</dbReference>
<gene>
    <name evidence="19" type="ORF">DZF91_02205</name>
</gene>
<evidence type="ECO:0000256" key="15">
    <source>
        <dbReference type="SAM" id="Coils"/>
    </source>
</evidence>
<evidence type="ECO:0000256" key="14">
    <source>
        <dbReference type="ARBA" id="ARBA00030800"/>
    </source>
</evidence>
<dbReference type="Gene3D" id="1.20.5.1930">
    <property type="match status" value="1"/>
</dbReference>
<keyword evidence="6" id="KW-0004">4Fe-4S</keyword>
<organism evidence="19 20">
    <name type="scientific">Actinomadura logoneensis</name>
    <dbReference type="NCBI Taxonomy" id="2293572"/>
    <lineage>
        <taxon>Bacteria</taxon>
        <taxon>Bacillati</taxon>
        <taxon>Actinomycetota</taxon>
        <taxon>Actinomycetes</taxon>
        <taxon>Streptosporangiales</taxon>
        <taxon>Thermomonosporaceae</taxon>
        <taxon>Actinomadura</taxon>
    </lineage>
</organism>
<evidence type="ECO:0000313" key="19">
    <source>
        <dbReference type="EMBL" id="RFU43284.1"/>
    </source>
</evidence>
<evidence type="ECO:0000256" key="6">
    <source>
        <dbReference type="ARBA" id="ARBA00022485"/>
    </source>
</evidence>
<protein>
    <recommendedName>
        <fullName evidence="5">Oxygen sensor histidine kinase NreB</fullName>
        <ecNumber evidence="4">2.7.13.3</ecNumber>
    </recommendedName>
    <alternativeName>
        <fullName evidence="14">Nitrogen regulation protein B</fullName>
    </alternativeName>
</protein>
<dbReference type="InterPro" id="IPR036890">
    <property type="entry name" value="HATPase_C_sf"/>
</dbReference>
<dbReference type="PANTHER" id="PTHR24421:SF55">
    <property type="entry name" value="SENSOR HISTIDINE KINASE YDFH"/>
    <property type="match status" value="1"/>
</dbReference>
<dbReference type="EMBL" id="QURH01000037">
    <property type="protein sequence ID" value="RFU43284.1"/>
    <property type="molecule type" value="Genomic_DNA"/>
</dbReference>
<reference evidence="19 20" key="1">
    <citation type="submission" date="2018-08" db="EMBL/GenBank/DDBJ databases">
        <title>Actinomadura jelena sp. nov., a novel Actinomycete isolated from soil in Chad.</title>
        <authorList>
            <person name="Shi L."/>
        </authorList>
    </citation>
    <scope>NUCLEOTIDE SEQUENCE [LARGE SCALE GENOMIC DNA]</scope>
    <source>
        <strain evidence="19 20">NEAU-G17</strain>
    </source>
</reference>
<keyword evidence="6" id="KW-0479">Metal-binding</keyword>
<dbReference type="PIRSF" id="PIRSF037434">
    <property type="entry name" value="STHK_ChrS"/>
    <property type="match status" value="1"/>
</dbReference>
<sequence length="404" mass="43132">MTDVRFSDDQARVLRWNTVLWAFLGLAPEVVAAQDDPPGTRVWSSGVPIALGLAYAAARRFPGRLPWFLWVLAAGIGVVAYFRDGAATLFVASLPMFWLHARSVRDPVWLSTVAVVAALAGDLLRGGDLRANAVVSVVGYGAGTVLALTVRRRLELADRRAERLGAELAGARSELAEAHRREGAAAERERMAREIHDTLAQGFASIVVLAEAARSDVRDAPDDASRQVATIERIARENLAEARVLVGSSPHATIASGSVTATLRRTLDRFAEDTGLAVDAELDEVDGDQTTRVALLRCTQESLANVRKHADASAVGVVLTRFPEHVELEVTDDGRGFAVEDARGFGLAGMRRRLAELGGDLTVTSSVGDGTRILAVLPLPEPLPPPEPPPASEPLPASDSSLEE</sequence>
<dbReference type="SMART" id="SM00387">
    <property type="entry name" value="HATPase_c"/>
    <property type="match status" value="1"/>
</dbReference>
<evidence type="ECO:0000256" key="10">
    <source>
        <dbReference type="ARBA" id="ARBA00023004"/>
    </source>
</evidence>
<dbReference type="Gene3D" id="3.30.565.10">
    <property type="entry name" value="Histidine kinase-like ATPase, C-terminal domain"/>
    <property type="match status" value="1"/>
</dbReference>
<feature type="transmembrane region" description="Helical" evidence="17">
    <location>
        <begin position="42"/>
        <end position="58"/>
    </location>
</feature>
<feature type="compositionally biased region" description="Low complexity" evidence="16">
    <location>
        <begin position="394"/>
        <end position="404"/>
    </location>
</feature>
<evidence type="ECO:0000256" key="13">
    <source>
        <dbReference type="ARBA" id="ARBA00024827"/>
    </source>
</evidence>
<evidence type="ECO:0000256" key="8">
    <source>
        <dbReference type="ARBA" id="ARBA00022679"/>
    </source>
</evidence>
<comment type="caution">
    <text evidence="19">The sequence shown here is derived from an EMBL/GenBank/DDBJ whole genome shotgun (WGS) entry which is preliminary data.</text>
</comment>
<dbReference type="AlphaFoldDB" id="A0A372JU71"/>
<evidence type="ECO:0000256" key="17">
    <source>
        <dbReference type="SAM" id="Phobius"/>
    </source>
</evidence>
<dbReference type="InterPro" id="IPR050482">
    <property type="entry name" value="Sensor_HK_TwoCompSys"/>
</dbReference>
<evidence type="ECO:0000256" key="1">
    <source>
        <dbReference type="ARBA" id="ARBA00000085"/>
    </source>
</evidence>
<keyword evidence="17" id="KW-0812">Transmembrane</keyword>
<evidence type="ECO:0000256" key="7">
    <source>
        <dbReference type="ARBA" id="ARBA00022490"/>
    </source>
</evidence>
<dbReference type="GO" id="GO:0000155">
    <property type="term" value="F:phosphorelay sensor kinase activity"/>
    <property type="evidence" value="ECO:0007669"/>
    <property type="project" value="InterPro"/>
</dbReference>
<dbReference type="GO" id="GO:0016020">
    <property type="term" value="C:membrane"/>
    <property type="evidence" value="ECO:0007669"/>
    <property type="project" value="InterPro"/>
</dbReference>
<dbReference type="InterPro" id="IPR004358">
    <property type="entry name" value="Sig_transdc_His_kin-like_C"/>
</dbReference>
<dbReference type="InterPro" id="IPR017205">
    <property type="entry name" value="Sig_transdc_His_kinase_ChrS"/>
</dbReference>
<keyword evidence="7" id="KW-0963">Cytoplasm</keyword>
<feature type="region of interest" description="Disordered" evidence="16">
    <location>
        <begin position="377"/>
        <end position="404"/>
    </location>
</feature>
<dbReference type="PRINTS" id="PR00344">
    <property type="entry name" value="BCTRLSENSOR"/>
</dbReference>
<evidence type="ECO:0000256" key="5">
    <source>
        <dbReference type="ARBA" id="ARBA00017322"/>
    </source>
</evidence>
<name>A0A372JU71_9ACTN</name>
<dbReference type="GO" id="GO:0005737">
    <property type="term" value="C:cytoplasm"/>
    <property type="evidence" value="ECO:0007669"/>
    <property type="project" value="UniProtKB-SubCell"/>
</dbReference>
<feature type="domain" description="Histidine kinase/HSP90-like ATPase" evidence="18">
    <location>
        <begin position="290"/>
        <end position="381"/>
    </location>
</feature>
<evidence type="ECO:0000256" key="4">
    <source>
        <dbReference type="ARBA" id="ARBA00012438"/>
    </source>
</evidence>
<evidence type="ECO:0000256" key="16">
    <source>
        <dbReference type="SAM" id="MobiDB-lite"/>
    </source>
</evidence>
<feature type="coiled-coil region" evidence="15">
    <location>
        <begin position="154"/>
        <end position="181"/>
    </location>
</feature>
<comment type="function">
    <text evidence="13">Member of the two-component regulatory system NreB/NreC involved in the control of dissimilatory nitrate/nitrite reduction in response to oxygen. NreB functions as a direct oxygen sensor histidine kinase which is autophosphorylated, in the absence of oxygen, probably at the conserved histidine residue, and transfers its phosphate group probably to a conserved aspartate residue of NreC. NreB/NreC activates the expression of the nitrate (narGHJI) and nitrite (nir) reductase operons, as well as the putative nitrate transporter gene narT.</text>
</comment>
<evidence type="ECO:0000256" key="12">
    <source>
        <dbReference type="ARBA" id="ARBA00023014"/>
    </source>
</evidence>